<dbReference type="SUPFAM" id="SSF53474">
    <property type="entry name" value="alpha/beta-Hydrolases"/>
    <property type="match status" value="1"/>
</dbReference>
<dbReference type="InterPro" id="IPR029058">
    <property type="entry name" value="AB_hydrolase_fold"/>
</dbReference>
<evidence type="ECO:0000259" key="2">
    <source>
        <dbReference type="Pfam" id="PF00326"/>
    </source>
</evidence>
<evidence type="ECO:0000313" key="3">
    <source>
        <dbReference type="EMBL" id="RGY65920.1"/>
    </source>
</evidence>
<dbReference type="InterPro" id="IPR050300">
    <property type="entry name" value="GDXG_lipolytic_enzyme"/>
</dbReference>
<gene>
    <name evidence="3" type="ORF">DXA27_18310</name>
</gene>
<proteinExistence type="predicted"/>
<dbReference type="PANTHER" id="PTHR48081">
    <property type="entry name" value="AB HYDROLASE SUPERFAMILY PROTEIN C4A8.06C"/>
    <property type="match status" value="1"/>
</dbReference>
<evidence type="ECO:0000256" key="1">
    <source>
        <dbReference type="ARBA" id="ARBA00022801"/>
    </source>
</evidence>
<dbReference type="PANTHER" id="PTHR48081:SF6">
    <property type="entry name" value="PEPTIDASE S9 PROLYL OLIGOPEPTIDASE CATALYTIC DOMAIN-CONTAINING PROTEIN"/>
    <property type="match status" value="1"/>
</dbReference>
<dbReference type="EMBL" id="QSDG01000020">
    <property type="protein sequence ID" value="RGY65920.1"/>
    <property type="molecule type" value="Genomic_DNA"/>
</dbReference>
<dbReference type="InterPro" id="IPR001375">
    <property type="entry name" value="Peptidase_S9_cat"/>
</dbReference>
<accession>A0A2K9GX63</accession>
<organism evidence="3 4">
    <name type="scientific">Bacteroides fragilis</name>
    <dbReference type="NCBI Taxonomy" id="817"/>
    <lineage>
        <taxon>Bacteria</taxon>
        <taxon>Pseudomonadati</taxon>
        <taxon>Bacteroidota</taxon>
        <taxon>Bacteroidia</taxon>
        <taxon>Bacteroidales</taxon>
        <taxon>Bacteroidaceae</taxon>
        <taxon>Bacteroides</taxon>
    </lineage>
</organism>
<protein>
    <submittedName>
        <fullName evidence="3">Alpha/beta hydrolase</fullName>
    </submittedName>
</protein>
<comment type="caution">
    <text evidence="3">The sequence shown here is derived from an EMBL/GenBank/DDBJ whole genome shotgun (WGS) entry which is preliminary data.</text>
</comment>
<dbReference type="GO" id="GO:0008236">
    <property type="term" value="F:serine-type peptidase activity"/>
    <property type="evidence" value="ECO:0007669"/>
    <property type="project" value="InterPro"/>
</dbReference>
<reference evidence="3 4" key="1">
    <citation type="submission" date="2018-08" db="EMBL/GenBank/DDBJ databases">
        <title>A genome reference for cultivated species of the human gut microbiota.</title>
        <authorList>
            <person name="Zou Y."/>
            <person name="Xue W."/>
            <person name="Luo G."/>
        </authorList>
    </citation>
    <scope>NUCLEOTIDE SEQUENCE [LARGE SCALE GENOMIC DNA]</scope>
    <source>
        <strain evidence="3 4">OF01-1</strain>
    </source>
</reference>
<dbReference type="GO" id="GO:0006508">
    <property type="term" value="P:proteolysis"/>
    <property type="evidence" value="ECO:0007669"/>
    <property type="project" value="InterPro"/>
</dbReference>
<feature type="domain" description="Peptidase S9 prolyl oligopeptidase catalytic" evidence="2">
    <location>
        <begin position="104"/>
        <end position="245"/>
    </location>
</feature>
<dbReference type="Pfam" id="PF00326">
    <property type="entry name" value="Peptidase_S9"/>
    <property type="match status" value="1"/>
</dbReference>
<sequence length="248" mass="27701">MIRNKVMEQSFIEYSLGKDASSATLWVYPARKPGGKAIIMCPGGGFNQVASDHEGRDFAAWFNNQGITYAVLNYRMPHGDVEVIREDIREAIRLIRCQSAEWGIHQLGVMGASIGGYIAATAATLYTGTDRPDFQVLLYPVISMNDRLTHLPSRGRMLGETIPESLKETLSLELHVTADTPRTFIVLAEDDQAVSPLNSIVYYTALLKHGVSAGLHIYPEGGHSFGFRDSFIYKKIWTDELQKWLLTF</sequence>
<dbReference type="Proteomes" id="UP000284614">
    <property type="component" value="Unassembled WGS sequence"/>
</dbReference>
<keyword evidence="1 3" id="KW-0378">Hydrolase</keyword>
<name>A0A2K9GX63_BACFG</name>
<evidence type="ECO:0000313" key="4">
    <source>
        <dbReference type="Proteomes" id="UP000284614"/>
    </source>
</evidence>
<dbReference type="Gene3D" id="3.40.50.1820">
    <property type="entry name" value="alpha/beta hydrolase"/>
    <property type="match status" value="1"/>
</dbReference>
<dbReference type="AlphaFoldDB" id="A0A2K9GX63"/>